<dbReference type="PROSITE" id="PS50109">
    <property type="entry name" value="HIS_KIN"/>
    <property type="match status" value="1"/>
</dbReference>
<evidence type="ECO:0000256" key="13">
    <source>
        <dbReference type="ARBA" id="ARBA00023136"/>
    </source>
</evidence>
<evidence type="ECO:0000256" key="9">
    <source>
        <dbReference type="ARBA" id="ARBA00022777"/>
    </source>
</evidence>
<dbReference type="AlphaFoldDB" id="A0A645D3N4"/>
<evidence type="ECO:0000256" key="2">
    <source>
        <dbReference type="ARBA" id="ARBA00004651"/>
    </source>
</evidence>
<dbReference type="SMART" id="SM00388">
    <property type="entry name" value="HisKA"/>
    <property type="match status" value="1"/>
</dbReference>
<reference evidence="16" key="1">
    <citation type="submission" date="2019-08" db="EMBL/GenBank/DDBJ databases">
        <authorList>
            <person name="Kucharzyk K."/>
            <person name="Murdoch R.W."/>
            <person name="Higgins S."/>
            <person name="Loffler F."/>
        </authorList>
    </citation>
    <scope>NUCLEOTIDE SEQUENCE</scope>
</reference>
<dbReference type="GO" id="GO:0005886">
    <property type="term" value="C:plasma membrane"/>
    <property type="evidence" value="ECO:0007669"/>
    <property type="project" value="UniProtKB-SubCell"/>
</dbReference>
<comment type="catalytic activity">
    <reaction evidence="1">
        <text>ATP + protein L-histidine = ADP + protein N-phospho-L-histidine.</text>
        <dbReference type="EC" id="2.7.13.3"/>
    </reaction>
</comment>
<dbReference type="EC" id="2.7.13.3" evidence="3"/>
<keyword evidence="4" id="KW-1003">Cell membrane</keyword>
<dbReference type="EMBL" id="VSSQ01032503">
    <property type="protein sequence ID" value="MPM83781.1"/>
    <property type="molecule type" value="Genomic_DNA"/>
</dbReference>
<feature type="coiled-coil region" evidence="14">
    <location>
        <begin position="78"/>
        <end position="115"/>
    </location>
</feature>
<keyword evidence="12" id="KW-0902">Two-component regulatory system</keyword>
<dbReference type="InterPro" id="IPR036097">
    <property type="entry name" value="HisK_dim/P_sf"/>
</dbReference>
<dbReference type="SMART" id="SM00387">
    <property type="entry name" value="HATPase_c"/>
    <property type="match status" value="1"/>
</dbReference>
<dbReference type="Gene3D" id="3.30.565.10">
    <property type="entry name" value="Histidine kinase-like ATPase, C-terminal domain"/>
    <property type="match status" value="1"/>
</dbReference>
<evidence type="ECO:0000256" key="14">
    <source>
        <dbReference type="SAM" id="Coils"/>
    </source>
</evidence>
<dbReference type="CDD" id="cd00082">
    <property type="entry name" value="HisKA"/>
    <property type="match status" value="1"/>
</dbReference>
<dbReference type="Pfam" id="PF02518">
    <property type="entry name" value="HATPase_c"/>
    <property type="match status" value="1"/>
</dbReference>
<dbReference type="PANTHER" id="PTHR45528">
    <property type="entry name" value="SENSOR HISTIDINE KINASE CPXA"/>
    <property type="match status" value="1"/>
</dbReference>
<keyword evidence="10" id="KW-0067">ATP-binding</keyword>
<protein>
    <recommendedName>
        <fullName evidence="3">histidine kinase</fullName>
        <ecNumber evidence="3">2.7.13.3</ecNumber>
    </recommendedName>
</protein>
<organism evidence="16">
    <name type="scientific">bioreactor metagenome</name>
    <dbReference type="NCBI Taxonomy" id="1076179"/>
    <lineage>
        <taxon>unclassified sequences</taxon>
        <taxon>metagenomes</taxon>
        <taxon>ecological metagenomes</taxon>
    </lineage>
</organism>
<evidence type="ECO:0000256" key="3">
    <source>
        <dbReference type="ARBA" id="ARBA00012438"/>
    </source>
</evidence>
<dbReference type="Pfam" id="PF00512">
    <property type="entry name" value="HisKA"/>
    <property type="match status" value="1"/>
</dbReference>
<evidence type="ECO:0000313" key="16">
    <source>
        <dbReference type="EMBL" id="MPM83781.1"/>
    </source>
</evidence>
<dbReference type="SUPFAM" id="SSF55874">
    <property type="entry name" value="ATPase domain of HSP90 chaperone/DNA topoisomerase II/histidine kinase"/>
    <property type="match status" value="1"/>
</dbReference>
<name>A0A645D3N4_9ZZZZ</name>
<dbReference type="InterPro" id="IPR003661">
    <property type="entry name" value="HisK_dim/P_dom"/>
</dbReference>
<dbReference type="InterPro" id="IPR005467">
    <property type="entry name" value="His_kinase_dom"/>
</dbReference>
<keyword evidence="9 16" id="KW-0418">Kinase</keyword>
<evidence type="ECO:0000256" key="6">
    <source>
        <dbReference type="ARBA" id="ARBA00022679"/>
    </source>
</evidence>
<dbReference type="GO" id="GO:0005524">
    <property type="term" value="F:ATP binding"/>
    <property type="evidence" value="ECO:0007669"/>
    <property type="project" value="UniProtKB-KW"/>
</dbReference>
<evidence type="ECO:0000256" key="11">
    <source>
        <dbReference type="ARBA" id="ARBA00022989"/>
    </source>
</evidence>
<evidence type="ECO:0000256" key="8">
    <source>
        <dbReference type="ARBA" id="ARBA00022741"/>
    </source>
</evidence>
<dbReference type="InterPro" id="IPR003594">
    <property type="entry name" value="HATPase_dom"/>
</dbReference>
<keyword evidence="13" id="KW-0472">Membrane</keyword>
<feature type="domain" description="Histidine kinase" evidence="15">
    <location>
        <begin position="59"/>
        <end position="273"/>
    </location>
</feature>
<evidence type="ECO:0000256" key="5">
    <source>
        <dbReference type="ARBA" id="ARBA00022553"/>
    </source>
</evidence>
<dbReference type="FunFam" id="1.10.287.130:FF:000008">
    <property type="entry name" value="Two-component sensor histidine kinase"/>
    <property type="match status" value="1"/>
</dbReference>
<dbReference type="Gene3D" id="1.10.287.130">
    <property type="match status" value="1"/>
</dbReference>
<keyword evidence="7" id="KW-0812">Transmembrane</keyword>
<evidence type="ECO:0000256" key="10">
    <source>
        <dbReference type="ARBA" id="ARBA00022840"/>
    </source>
</evidence>
<evidence type="ECO:0000256" key="4">
    <source>
        <dbReference type="ARBA" id="ARBA00022475"/>
    </source>
</evidence>
<evidence type="ECO:0000259" key="15">
    <source>
        <dbReference type="PROSITE" id="PS50109"/>
    </source>
</evidence>
<gene>
    <name evidence="16" type="primary">luxQ_6</name>
    <name evidence="16" type="ORF">SDC9_130850</name>
</gene>
<comment type="caution">
    <text evidence="16">The sequence shown here is derived from an EMBL/GenBank/DDBJ whole genome shotgun (WGS) entry which is preliminary data.</text>
</comment>
<evidence type="ECO:0000256" key="7">
    <source>
        <dbReference type="ARBA" id="ARBA00022692"/>
    </source>
</evidence>
<dbReference type="PANTHER" id="PTHR45528:SF1">
    <property type="entry name" value="SENSOR HISTIDINE KINASE CPXA"/>
    <property type="match status" value="1"/>
</dbReference>
<comment type="subcellular location">
    <subcellularLocation>
        <location evidence="2">Cell membrane</location>
        <topology evidence="2">Multi-pass membrane protein</topology>
    </subcellularLocation>
</comment>
<keyword evidence="11" id="KW-1133">Transmembrane helix</keyword>
<keyword evidence="5" id="KW-0597">Phosphoprotein</keyword>
<evidence type="ECO:0000256" key="1">
    <source>
        <dbReference type="ARBA" id="ARBA00000085"/>
    </source>
</evidence>
<accession>A0A645D3N4</accession>
<dbReference type="InterPro" id="IPR036890">
    <property type="entry name" value="HATPase_C_sf"/>
</dbReference>
<sequence length="274" mass="30324">MEAVKETADGNFDKGVNLDKISPSMRNFASDVSNMQSGLNQAVGRAVKGEKMKTELITNVSHDLKTPLTSIITYVDLLKREQLNNEKAENYVAILDEKARRLKQLIEDLVEASKASSGNLAVTRTKLNLRELMVQALGEFEEKIEGSGLEFKFNATDDVMVFADGSHMWRIAENLISNAIKYTMPKTRVFIDILKTETEGVLVIKNVSLIPIDEVDIMSLTERFVRGDASRTMDGAGLGLSITQSLTEIQGGKLDISVDGDVFKVTVKMPLYTE</sequence>
<keyword evidence="6 16" id="KW-0808">Transferase</keyword>
<evidence type="ECO:0000256" key="12">
    <source>
        <dbReference type="ARBA" id="ARBA00023012"/>
    </source>
</evidence>
<dbReference type="InterPro" id="IPR050398">
    <property type="entry name" value="HssS/ArlS-like"/>
</dbReference>
<keyword evidence="8" id="KW-0547">Nucleotide-binding</keyword>
<dbReference type="SUPFAM" id="SSF47384">
    <property type="entry name" value="Homodimeric domain of signal transducing histidine kinase"/>
    <property type="match status" value="1"/>
</dbReference>
<proteinExistence type="predicted"/>
<dbReference type="GO" id="GO:0000155">
    <property type="term" value="F:phosphorelay sensor kinase activity"/>
    <property type="evidence" value="ECO:0007669"/>
    <property type="project" value="InterPro"/>
</dbReference>
<keyword evidence="14" id="KW-0175">Coiled coil</keyword>